<reference evidence="1 2" key="1">
    <citation type="submission" date="2016-10" db="EMBL/GenBank/DDBJ databases">
        <title>Comparative genomics of Bacillus thuringiensis reveals a path to pathogens against multiple invertebrate hosts.</title>
        <authorList>
            <person name="Zheng J."/>
            <person name="Gao Q."/>
            <person name="Liu H."/>
            <person name="Peng D."/>
            <person name="Ruan L."/>
            <person name="Sun M."/>
        </authorList>
    </citation>
    <scope>NUCLEOTIDE SEQUENCE [LARGE SCALE GENOMIC DNA]</scope>
    <source>
        <strain evidence="1">BGSC 4AU1</strain>
    </source>
</reference>
<proteinExistence type="predicted"/>
<dbReference type="EMBL" id="MOOK01000216">
    <property type="protein sequence ID" value="OUB42581.1"/>
    <property type="molecule type" value="Genomic_DNA"/>
</dbReference>
<dbReference type="AlphaFoldDB" id="A0A9X6LEN1"/>
<accession>A0A9X6LEN1</accession>
<evidence type="ECO:0000313" key="1">
    <source>
        <dbReference type="EMBL" id="OUB42581.1"/>
    </source>
</evidence>
<organism evidence="1 2">
    <name type="scientific">Bacillus thuringiensis subsp. higo</name>
    <dbReference type="NCBI Taxonomy" id="132266"/>
    <lineage>
        <taxon>Bacteria</taxon>
        <taxon>Bacillati</taxon>
        <taxon>Bacillota</taxon>
        <taxon>Bacilli</taxon>
        <taxon>Bacillales</taxon>
        <taxon>Bacillaceae</taxon>
        <taxon>Bacillus</taxon>
        <taxon>Bacillus cereus group</taxon>
    </lineage>
</organism>
<evidence type="ECO:0000313" key="2">
    <source>
        <dbReference type="Proteomes" id="UP000194816"/>
    </source>
</evidence>
<name>A0A9X6LEN1_BACUH</name>
<gene>
    <name evidence="1" type="ORF">BK716_28500</name>
</gene>
<sequence length="81" mass="9012">MTPRPSWIVKTETFWPANRRGSPSRNEGLGSWINGVWGSFPQWVWATPKVEEVAMLAWFGIADKRGIGGNPRQAVFAPQSG</sequence>
<comment type="caution">
    <text evidence="1">The sequence shown here is derived from an EMBL/GenBank/DDBJ whole genome shotgun (WGS) entry which is preliminary data.</text>
</comment>
<dbReference type="Proteomes" id="UP000194816">
    <property type="component" value="Unassembled WGS sequence"/>
</dbReference>
<protein>
    <submittedName>
        <fullName evidence="1">Uncharacterized protein</fullName>
    </submittedName>
</protein>